<comment type="caution">
    <text evidence="7">The sequence shown here is derived from an EMBL/GenBank/DDBJ whole genome shotgun (WGS) entry which is preliminary data.</text>
</comment>
<keyword evidence="1 5" id="KW-0678">Repressor</keyword>
<dbReference type="Pfam" id="PF01628">
    <property type="entry name" value="HrcA"/>
    <property type="match status" value="1"/>
</dbReference>
<dbReference type="Gene3D" id="3.30.450.40">
    <property type="match status" value="1"/>
</dbReference>
<dbReference type="Gene3D" id="1.10.10.10">
    <property type="entry name" value="Winged helix-like DNA-binding domain superfamily/Winged helix DNA-binding domain"/>
    <property type="match status" value="1"/>
</dbReference>
<comment type="function">
    <text evidence="5">Negative regulator of class I heat shock genes (grpE-dnaK-dnaJ and groELS operons). Prevents heat-shock induction of these operons.</text>
</comment>
<dbReference type="RefSeq" id="WP_194556798.1">
    <property type="nucleotide sequence ID" value="NZ_JADKMY010000002.1"/>
</dbReference>
<dbReference type="PANTHER" id="PTHR34824">
    <property type="entry name" value="HEAT-INDUCIBLE TRANSCRIPTION REPRESSOR HRCA"/>
    <property type="match status" value="1"/>
</dbReference>
<evidence type="ECO:0000313" key="8">
    <source>
        <dbReference type="Proteomes" id="UP000635902"/>
    </source>
</evidence>
<evidence type="ECO:0000256" key="3">
    <source>
        <dbReference type="ARBA" id="ARBA00023016"/>
    </source>
</evidence>
<feature type="domain" description="Heat-inducible transcription repressor HrcA C-terminal" evidence="6">
    <location>
        <begin position="106"/>
        <end position="329"/>
    </location>
</feature>
<organism evidence="7 8">
    <name type="scientific">Corynebacterium suicordis DSM 45110</name>
    <dbReference type="NCBI Taxonomy" id="1121369"/>
    <lineage>
        <taxon>Bacteria</taxon>
        <taxon>Bacillati</taxon>
        <taxon>Actinomycetota</taxon>
        <taxon>Actinomycetes</taxon>
        <taxon>Mycobacteriales</taxon>
        <taxon>Corynebacteriaceae</taxon>
        <taxon>Corynebacterium</taxon>
    </lineage>
</organism>
<dbReference type="EMBL" id="JADKMY010000002">
    <property type="protein sequence ID" value="MBF4553913.1"/>
    <property type="molecule type" value="Genomic_DNA"/>
</dbReference>
<dbReference type="InterPro" id="IPR023120">
    <property type="entry name" value="WHTH_transcript_rep_HrcA_IDD"/>
</dbReference>
<evidence type="ECO:0000256" key="2">
    <source>
        <dbReference type="ARBA" id="ARBA00023015"/>
    </source>
</evidence>
<dbReference type="SUPFAM" id="SSF55781">
    <property type="entry name" value="GAF domain-like"/>
    <property type="match status" value="1"/>
</dbReference>
<name>A0ABR9ZLU9_9CORY</name>
<dbReference type="InterPro" id="IPR036388">
    <property type="entry name" value="WH-like_DNA-bd_sf"/>
</dbReference>
<protein>
    <recommendedName>
        <fullName evidence="5">Heat-inducible transcription repressor HrcA</fullName>
    </recommendedName>
</protein>
<dbReference type="Gene3D" id="3.30.390.60">
    <property type="entry name" value="Heat-inducible transcription repressor hrca homolog, domain 3"/>
    <property type="match status" value="1"/>
</dbReference>
<dbReference type="PANTHER" id="PTHR34824:SF1">
    <property type="entry name" value="HEAT-INDUCIBLE TRANSCRIPTION REPRESSOR HRCA"/>
    <property type="match status" value="1"/>
</dbReference>
<accession>A0ABR9ZLU9</accession>
<gene>
    <name evidence="5 7" type="primary">hrcA</name>
    <name evidence="7" type="ORF">IRY30_07460</name>
</gene>
<dbReference type="NCBIfam" id="TIGR00331">
    <property type="entry name" value="hrcA"/>
    <property type="match status" value="1"/>
</dbReference>
<dbReference type="SUPFAM" id="SSF46785">
    <property type="entry name" value="Winged helix' DNA-binding domain"/>
    <property type="match status" value="1"/>
</dbReference>
<evidence type="ECO:0000256" key="5">
    <source>
        <dbReference type="HAMAP-Rule" id="MF_00081"/>
    </source>
</evidence>
<keyword evidence="2 5" id="KW-0805">Transcription regulation</keyword>
<evidence type="ECO:0000259" key="6">
    <source>
        <dbReference type="Pfam" id="PF01628"/>
    </source>
</evidence>
<dbReference type="HAMAP" id="MF_00081">
    <property type="entry name" value="HrcA"/>
    <property type="match status" value="1"/>
</dbReference>
<evidence type="ECO:0000256" key="1">
    <source>
        <dbReference type="ARBA" id="ARBA00022491"/>
    </source>
</evidence>
<dbReference type="InterPro" id="IPR036390">
    <property type="entry name" value="WH_DNA-bd_sf"/>
</dbReference>
<keyword evidence="4 5" id="KW-0804">Transcription</keyword>
<dbReference type="InterPro" id="IPR029016">
    <property type="entry name" value="GAF-like_dom_sf"/>
</dbReference>
<comment type="similarity">
    <text evidence="5">Belongs to the HrcA family.</text>
</comment>
<keyword evidence="8" id="KW-1185">Reference proteome</keyword>
<evidence type="ECO:0000256" key="4">
    <source>
        <dbReference type="ARBA" id="ARBA00023163"/>
    </source>
</evidence>
<dbReference type="InterPro" id="IPR021153">
    <property type="entry name" value="HrcA_C"/>
</dbReference>
<proteinExistence type="inferred from homology"/>
<reference evidence="7 8" key="1">
    <citation type="submission" date="2020-10" db="EMBL/GenBank/DDBJ databases">
        <title>Novel species in genus Corynebacterium.</title>
        <authorList>
            <person name="Zhang G."/>
        </authorList>
    </citation>
    <scope>NUCLEOTIDE SEQUENCE [LARGE SCALE GENOMIC DNA]</scope>
    <source>
        <strain evidence="7 8">DSM 45110</strain>
    </source>
</reference>
<keyword evidence="3 5" id="KW-0346">Stress response</keyword>
<dbReference type="PIRSF" id="PIRSF005485">
    <property type="entry name" value="HrcA"/>
    <property type="match status" value="1"/>
</dbReference>
<sequence length="346" mass="37377">MSANTEHRRNEVLRAIVSDFIATQEPVGSKVLVDKHQLGVSSATIRNDMAALEAEGYLTQQHANSGRIPTAKGYRQFVDAIHQVKPLSQAERRGILNFLENGVDLEDVLRRSVQLLAQLTRQVAVVQMPDLRVSRVKHCEVVPLGTQRLLLVLITDTGRVDQRNVDVLEGLAEDDVIRLRELVNRAMVGRTLDEASAQIAAMAGEAKGPSVPSGLRGAILAVTTVLVETLLERPNERLILAGTSNLMASGHMSVGDFAPIIDALEEQVVMLKMLNGARDMNWQVSIGEENEDEKLRHAAVISAGYGSPSVVLGGLGVVGPTHLDYPGTISSVTAVAHYVSRILAGE</sequence>
<dbReference type="InterPro" id="IPR002571">
    <property type="entry name" value="HrcA"/>
</dbReference>
<evidence type="ECO:0000313" key="7">
    <source>
        <dbReference type="EMBL" id="MBF4553913.1"/>
    </source>
</evidence>
<dbReference type="Proteomes" id="UP000635902">
    <property type="component" value="Unassembled WGS sequence"/>
</dbReference>